<feature type="domain" description="Carrier" evidence="8">
    <location>
        <begin position="582"/>
        <end position="657"/>
    </location>
</feature>
<dbReference type="SMART" id="SM00827">
    <property type="entry name" value="PKS_AT"/>
    <property type="match status" value="1"/>
</dbReference>
<dbReference type="SMART" id="SM00823">
    <property type="entry name" value="PKS_PP"/>
    <property type="match status" value="2"/>
</dbReference>
<accession>A0AAE9YZM1</accession>
<dbReference type="CDD" id="cd00833">
    <property type="entry name" value="PKS"/>
    <property type="match status" value="1"/>
</dbReference>
<protein>
    <submittedName>
        <fullName evidence="11">Type I polyketide synthase</fullName>
    </submittedName>
</protein>
<feature type="active site" description="Proton acceptor; for dehydratase activity" evidence="6">
    <location>
        <position position="1608"/>
    </location>
</feature>
<dbReference type="Pfam" id="PF00698">
    <property type="entry name" value="Acyl_transf_1"/>
    <property type="match status" value="1"/>
</dbReference>
<dbReference type="InterPro" id="IPR014043">
    <property type="entry name" value="Acyl_transferase_dom"/>
</dbReference>
<dbReference type="SMART" id="SM00825">
    <property type="entry name" value="PKS_KS"/>
    <property type="match status" value="1"/>
</dbReference>
<dbReference type="SUPFAM" id="SSF51735">
    <property type="entry name" value="NAD(P)-binding Rossmann-fold domains"/>
    <property type="match status" value="2"/>
</dbReference>
<dbReference type="InterPro" id="IPR036291">
    <property type="entry name" value="NAD(P)-bd_dom_sf"/>
</dbReference>
<dbReference type="InterPro" id="IPR001227">
    <property type="entry name" value="Ac_transferase_dom_sf"/>
</dbReference>
<dbReference type="Pfam" id="PF14765">
    <property type="entry name" value="PS-DH"/>
    <property type="match status" value="1"/>
</dbReference>
<dbReference type="PANTHER" id="PTHR43775:SF51">
    <property type="entry name" value="INACTIVE PHENOLPHTHIOCEROL SYNTHESIS POLYKETIDE SYNTHASE TYPE I PKS1-RELATED"/>
    <property type="match status" value="1"/>
</dbReference>
<dbReference type="InterPro" id="IPR016035">
    <property type="entry name" value="Acyl_Trfase/lysoPLipase"/>
</dbReference>
<dbReference type="EMBL" id="CP059736">
    <property type="protein sequence ID" value="WDE02537.1"/>
    <property type="molecule type" value="Genomic_DNA"/>
</dbReference>
<reference evidence="11 12" key="1">
    <citation type="journal article" date="2015" name="Genome Announc.">
        <title>Draft Genome Sequences of Marine Isolates of Thalassomonas viridans and Thalassomonas actiniarum.</title>
        <authorList>
            <person name="Olonade I."/>
            <person name="van Zyl L.J."/>
            <person name="Trindade M."/>
        </authorList>
    </citation>
    <scope>NUCLEOTIDE SEQUENCE [LARGE SCALE GENOMIC DNA]</scope>
    <source>
        <strain evidence="11 12">A5K-106</strain>
    </source>
</reference>
<evidence type="ECO:0000256" key="1">
    <source>
        <dbReference type="ARBA" id="ARBA00005194"/>
    </source>
</evidence>
<dbReference type="Pfam" id="PF00501">
    <property type="entry name" value="AMP-binding"/>
    <property type="match status" value="1"/>
</dbReference>
<gene>
    <name evidence="11" type="ORF">SG35_029470</name>
</gene>
<dbReference type="Pfam" id="PF08659">
    <property type="entry name" value="KR"/>
    <property type="match status" value="1"/>
</dbReference>
<dbReference type="InterPro" id="IPR020845">
    <property type="entry name" value="AMP-binding_CS"/>
</dbReference>
<dbReference type="Gene3D" id="1.10.1200.10">
    <property type="entry name" value="ACP-like"/>
    <property type="match status" value="2"/>
</dbReference>
<dbReference type="Proteomes" id="UP000032568">
    <property type="component" value="Chromosome pTact"/>
</dbReference>
<dbReference type="InterPro" id="IPR016036">
    <property type="entry name" value="Malonyl_transacylase_ACP-bd"/>
</dbReference>
<evidence type="ECO:0000256" key="4">
    <source>
        <dbReference type="ARBA" id="ARBA00022553"/>
    </source>
</evidence>
<dbReference type="GO" id="GO:0031177">
    <property type="term" value="F:phosphopantetheine binding"/>
    <property type="evidence" value="ECO:0007669"/>
    <property type="project" value="InterPro"/>
</dbReference>
<dbReference type="InterPro" id="IPR042104">
    <property type="entry name" value="PKS_dehydratase_sf"/>
</dbReference>
<evidence type="ECO:0000256" key="3">
    <source>
        <dbReference type="ARBA" id="ARBA00022450"/>
    </source>
</evidence>
<dbReference type="InterPro" id="IPR000873">
    <property type="entry name" value="AMP-dep_synth/lig_dom"/>
</dbReference>
<dbReference type="GO" id="GO:0006633">
    <property type="term" value="P:fatty acid biosynthetic process"/>
    <property type="evidence" value="ECO:0007669"/>
    <property type="project" value="InterPro"/>
</dbReference>
<keyword evidence="5" id="KW-0808">Transferase</keyword>
<dbReference type="InterPro" id="IPR020807">
    <property type="entry name" value="PKS_DH"/>
</dbReference>
<feature type="region of interest" description="N-terminal hotdog fold" evidence="6">
    <location>
        <begin position="1576"/>
        <end position="1703"/>
    </location>
</feature>
<dbReference type="InterPro" id="IPR016039">
    <property type="entry name" value="Thiolase-like"/>
</dbReference>
<dbReference type="InterPro" id="IPR045851">
    <property type="entry name" value="AMP-bd_C_sf"/>
</dbReference>
<evidence type="ECO:0000256" key="2">
    <source>
        <dbReference type="ARBA" id="ARBA00006484"/>
    </source>
</evidence>
<evidence type="ECO:0000256" key="5">
    <source>
        <dbReference type="ARBA" id="ARBA00022679"/>
    </source>
</evidence>
<dbReference type="InterPro" id="IPR020841">
    <property type="entry name" value="PKS_Beta-ketoAc_synthase_dom"/>
</dbReference>
<dbReference type="InterPro" id="IPR013968">
    <property type="entry name" value="PKS_KR"/>
</dbReference>
<dbReference type="InterPro" id="IPR036736">
    <property type="entry name" value="ACP-like_sf"/>
</dbReference>
<dbReference type="KEGG" id="tact:SG35_029470"/>
<dbReference type="InterPro" id="IPR009081">
    <property type="entry name" value="PP-bd_ACP"/>
</dbReference>
<dbReference type="InterPro" id="IPR014030">
    <property type="entry name" value="Ketoacyl_synth_N"/>
</dbReference>
<evidence type="ECO:0000313" key="11">
    <source>
        <dbReference type="EMBL" id="WDE02537.1"/>
    </source>
</evidence>
<evidence type="ECO:0000259" key="9">
    <source>
        <dbReference type="PROSITE" id="PS52004"/>
    </source>
</evidence>
<dbReference type="InterPro" id="IPR049552">
    <property type="entry name" value="PKS_DH_N"/>
</dbReference>
<dbReference type="SUPFAM" id="SSF52151">
    <property type="entry name" value="FabD/lysophospholipase-like"/>
    <property type="match status" value="1"/>
</dbReference>
<evidence type="ECO:0000259" key="10">
    <source>
        <dbReference type="PROSITE" id="PS52019"/>
    </source>
</evidence>
<dbReference type="Pfam" id="PF02801">
    <property type="entry name" value="Ketoacyl-synt_C"/>
    <property type="match status" value="1"/>
</dbReference>
<dbReference type="PROSITE" id="PS52019">
    <property type="entry name" value="PKS_MFAS_DH"/>
    <property type="match status" value="1"/>
</dbReference>
<dbReference type="SUPFAM" id="SSF53901">
    <property type="entry name" value="Thiolase-like"/>
    <property type="match status" value="1"/>
</dbReference>
<dbReference type="PROSITE" id="PS50075">
    <property type="entry name" value="CARRIER"/>
    <property type="match status" value="2"/>
</dbReference>
<dbReference type="SUPFAM" id="SSF47336">
    <property type="entry name" value="ACP-like"/>
    <property type="match status" value="2"/>
</dbReference>
<dbReference type="Gene3D" id="3.40.50.720">
    <property type="entry name" value="NAD(P)-binding Rossmann-like Domain"/>
    <property type="match status" value="1"/>
</dbReference>
<dbReference type="InterPro" id="IPR057326">
    <property type="entry name" value="KR_dom"/>
</dbReference>
<dbReference type="Pfam" id="PF21089">
    <property type="entry name" value="PKS_DH_N"/>
    <property type="match status" value="1"/>
</dbReference>
<dbReference type="SMART" id="SM01294">
    <property type="entry name" value="PKS_PP_betabranch"/>
    <property type="match status" value="1"/>
</dbReference>
<dbReference type="Gene3D" id="3.10.129.110">
    <property type="entry name" value="Polyketide synthase dehydratase"/>
    <property type="match status" value="1"/>
</dbReference>
<dbReference type="SMART" id="SM00826">
    <property type="entry name" value="PKS_DH"/>
    <property type="match status" value="1"/>
</dbReference>
<organism evidence="11 12">
    <name type="scientific">Thalassomonas actiniarum</name>
    <dbReference type="NCBI Taxonomy" id="485447"/>
    <lineage>
        <taxon>Bacteria</taxon>
        <taxon>Pseudomonadati</taxon>
        <taxon>Pseudomonadota</taxon>
        <taxon>Gammaproteobacteria</taxon>
        <taxon>Alteromonadales</taxon>
        <taxon>Colwelliaceae</taxon>
        <taxon>Thalassomonas</taxon>
    </lineage>
</organism>
<evidence type="ECO:0000256" key="7">
    <source>
        <dbReference type="SAM" id="MobiDB-lite"/>
    </source>
</evidence>
<feature type="active site" description="Proton donor; for dehydratase activity" evidence="6">
    <location>
        <position position="1776"/>
    </location>
</feature>
<dbReference type="PROSITE" id="PS00606">
    <property type="entry name" value="KS3_1"/>
    <property type="match status" value="1"/>
</dbReference>
<dbReference type="Pfam" id="PF22621">
    <property type="entry name" value="CurL-like_PKS_C"/>
    <property type="match status" value="1"/>
</dbReference>
<dbReference type="RefSeq" id="WP_053042963.1">
    <property type="nucleotide sequence ID" value="NZ_CP059736.1"/>
</dbReference>
<dbReference type="InterPro" id="IPR050091">
    <property type="entry name" value="PKS_NRPS_Biosynth_Enz"/>
</dbReference>
<dbReference type="InterPro" id="IPR042099">
    <property type="entry name" value="ANL_N_sf"/>
</dbReference>
<feature type="region of interest" description="C-terminal hotdog fold" evidence="6">
    <location>
        <begin position="1716"/>
        <end position="1860"/>
    </location>
</feature>
<evidence type="ECO:0000259" key="8">
    <source>
        <dbReference type="PROSITE" id="PS50075"/>
    </source>
</evidence>
<dbReference type="Gene3D" id="3.30.300.30">
    <property type="match status" value="1"/>
</dbReference>
<evidence type="ECO:0000256" key="6">
    <source>
        <dbReference type="PROSITE-ProRule" id="PRU01363"/>
    </source>
</evidence>
<dbReference type="FunFam" id="3.40.366.10:FF:000002">
    <property type="entry name" value="Probable polyketide synthase 2"/>
    <property type="match status" value="1"/>
</dbReference>
<proteinExistence type="inferred from homology"/>
<dbReference type="GO" id="GO:0004312">
    <property type="term" value="F:fatty acid synthase activity"/>
    <property type="evidence" value="ECO:0007669"/>
    <property type="project" value="TreeGrafter"/>
</dbReference>
<dbReference type="Gene3D" id="3.40.47.10">
    <property type="match status" value="1"/>
</dbReference>
<comment type="similarity">
    <text evidence="2">Belongs to the short-chain dehydrogenases/reductases (SDR) family.</text>
</comment>
<dbReference type="PROSITE" id="PS00455">
    <property type="entry name" value="AMP_BINDING"/>
    <property type="match status" value="1"/>
</dbReference>
<keyword evidence="12" id="KW-1185">Reference proteome</keyword>
<dbReference type="SUPFAM" id="SSF55048">
    <property type="entry name" value="Probable ACP-binding domain of malonyl-CoA ACP transacylase"/>
    <property type="match status" value="1"/>
</dbReference>
<feature type="domain" description="Carrier" evidence="8">
    <location>
        <begin position="2367"/>
        <end position="2442"/>
    </location>
</feature>
<feature type="region of interest" description="Disordered" evidence="7">
    <location>
        <begin position="1"/>
        <end position="21"/>
    </location>
</feature>
<dbReference type="Pfam" id="PF00550">
    <property type="entry name" value="PP-binding"/>
    <property type="match status" value="2"/>
</dbReference>
<dbReference type="Pfam" id="PF00109">
    <property type="entry name" value="ketoacyl-synt"/>
    <property type="match status" value="1"/>
</dbReference>
<dbReference type="SUPFAM" id="SSF56801">
    <property type="entry name" value="Acetyl-CoA synthetase-like"/>
    <property type="match status" value="1"/>
</dbReference>
<comment type="pathway">
    <text evidence="1">Lipid metabolism; fatty acid biosynthesis.</text>
</comment>
<feature type="domain" description="Ketosynthase family 3 (KS3)" evidence="9">
    <location>
        <begin position="677"/>
        <end position="1114"/>
    </location>
</feature>
<dbReference type="InterPro" id="IPR020806">
    <property type="entry name" value="PKS_PP-bd"/>
</dbReference>
<evidence type="ECO:0000313" key="12">
    <source>
        <dbReference type="Proteomes" id="UP000032568"/>
    </source>
</evidence>
<dbReference type="Gene3D" id="3.40.50.12780">
    <property type="entry name" value="N-terminal domain of ligase-like"/>
    <property type="match status" value="1"/>
</dbReference>
<feature type="domain" description="PKS/mFAS DH" evidence="10">
    <location>
        <begin position="1576"/>
        <end position="1860"/>
    </location>
</feature>
<dbReference type="InterPro" id="IPR049551">
    <property type="entry name" value="PKS_DH_C"/>
</dbReference>
<dbReference type="PROSITE" id="PS52004">
    <property type="entry name" value="KS3_2"/>
    <property type="match status" value="1"/>
</dbReference>
<dbReference type="InterPro" id="IPR018201">
    <property type="entry name" value="Ketoacyl_synth_AS"/>
</dbReference>
<dbReference type="InterPro" id="IPR049900">
    <property type="entry name" value="PKS_mFAS_DH"/>
</dbReference>
<dbReference type="SMART" id="SM00822">
    <property type="entry name" value="PKS_KR"/>
    <property type="match status" value="1"/>
</dbReference>
<dbReference type="PANTHER" id="PTHR43775">
    <property type="entry name" value="FATTY ACID SYNTHASE"/>
    <property type="match status" value="1"/>
</dbReference>
<dbReference type="InterPro" id="IPR014031">
    <property type="entry name" value="Ketoacyl_synth_C"/>
</dbReference>
<name>A0AAE9YZM1_9GAMM</name>
<dbReference type="GO" id="GO:0004315">
    <property type="term" value="F:3-oxoacyl-[acyl-carrier-protein] synthase activity"/>
    <property type="evidence" value="ECO:0007669"/>
    <property type="project" value="InterPro"/>
</dbReference>
<dbReference type="Gene3D" id="3.40.366.10">
    <property type="entry name" value="Malonyl-Coenzyme A Acyl Carrier Protein, domain 2"/>
    <property type="match status" value="1"/>
</dbReference>
<keyword evidence="4" id="KW-0597">Phosphoprotein</keyword>
<reference evidence="11 12" key="2">
    <citation type="journal article" date="2022" name="Mar. Drugs">
        <title>Bioassay-Guided Fractionation Leads to the Detection of Cholic Acid Generated by the Rare Thalassomonas sp.</title>
        <authorList>
            <person name="Pheiffer F."/>
            <person name="Schneider Y.K."/>
            <person name="Hansen E.H."/>
            <person name="Andersen J.H."/>
            <person name="Isaksson J."/>
            <person name="Busche T."/>
            <person name="R C."/>
            <person name="Kalinowski J."/>
            <person name="Zyl L.V."/>
            <person name="Trindade M."/>
        </authorList>
    </citation>
    <scope>NUCLEOTIDE SEQUENCE [LARGE SCALE GENOMIC DNA]</scope>
    <source>
        <strain evidence="11 12">A5K-106</strain>
    </source>
</reference>
<feature type="compositionally biased region" description="Basic and acidic residues" evidence="7">
    <location>
        <begin position="1"/>
        <end position="18"/>
    </location>
</feature>
<dbReference type="Gene3D" id="3.30.70.3290">
    <property type="match status" value="1"/>
</dbReference>
<keyword evidence="3" id="KW-0596">Phosphopantetheine</keyword>
<sequence length="2484" mass="270039">MMEHIRDHKNKQLPDSKDSLAFGGERTRFSVPDSRLVSLLQRAGEDHCNKGFVSVGADGNLTRRHYGELLSRAGKISGGLQQAGLEPGQKVLLQIEDAGDLFTAMWGCILAGVVPVPLNVALTYDDQNQTQKLVNVWQNFDQPAILTCEALSGPISDVSRFFAAFIPRILNLEALQQGETPSRFYQANPEDVAVLFLTSGSTGIPKGVPQTHATILAMVDGTIEMNDFSQDDVTLNWMSMDHAGSLVFLGVMGVALKCDQFHVPISYVLQQPLRWLDLIHEHRVSISWAPNFVFSLFLEKQQELADRHWDLSCMRFMVNAGEAIVSRTARDFIRLLQQHQLPLDALRPAFGMVETCSGITWSTGFTLENSHDDDSFVDLGPCIPGASIRIVDDNDQVVPEQQSGRLQLKGPSVFSGYHNQEELNSKIIKDGWLTTGDLAFLRNGHLFITGREKDIIILNGNNFYCHEIEGAVEQLPAITRGNVAACGVNVAGKNTEQLAILYHCEQSEHADLIQLNKAIRNQLMQVVGVSPAIMIRLEPKEFPRTAIGKIQRPKLKELLEQGEFAQRNLVQEKRSDKVRKAKAGSALAEQIAAIWCQVLELDEISYDDTFFELGGHSLLAFQVQAELEKLIGRQIAIVELFNTPTVNIMAEYFSAEQKDTQAQPNATPSGDEAAAQDMAIAVIGIACRLPGADGPEAFWDNLKQGIESISFYGADEAIKAGLTPEQAHNPDHVHAAPVLADIEGFDADFWKYSPREARIIDPQQRIFLETAWEAFEDAGYTPQSIGQVGVFASAGTNTYLLNNIFANSDWLLQENLGELLTVDSTNGFNVMITNDKDYLPTRVSYKLNLTGPSVNVQTACSSTLVAIHEACKSIRSGESAVALAGGCAAMLPQYAGHLYSEGMLVTPDGHCRAYDAGASGTIFGSGSGAILLKRLDKAVADRDHIYAVIRGSAVTNDGGQKMGFTAPSMLGEYGAARKALDRAGVSADTLGFIEGHGTGTPLGDPIEVQALTKAIRHDSSRNQFCALGSVKTNIGHMGIASGIAGALKAVLAIKHKQIPATLHYETPNPQIDFASSPFFVNDKLLPWQTDGIPRRAGVNSLGIGGTNAHVIFEQAPGQAPAAETAAETPDVEILPLAAKNPAALSALTKKYIAWLKQHPKTPLRDICFTAQTGREHFPCRRAFVAANRQAMLTELERGLGEPVRRQDTGKGPVFLFTGQGAQYTGMAQKLYHSEAGFRQSLDECAALFSPYLEHDLLEVIFEASEKDGRLLQQTAYTQPALFAIQVALLQLLEESGIQPQAMIGHSIGEFAAAWYAGVFSLADAVKLVATRGRLMQSLPEGGAMAAVLTGKARMQDILTQSGIKVCLAASNAPDNQVISADKVNLDAAITVLQDAGISVKRLPVSHAFHSVLMEPMLQEFRQLVEQVSLSRPGVTFISTLTGEVVDEALASPDYWVRHVRETVNCQQAIKLALVMGHRAFVELGPHPVMCAFGLQIAADDVPALWQPCLRRNSDDQQSLQTALAALYQAGCDLDWGTRNRDKPGYRVPLPTYPWQRVRHWIEANRQPGLAEAAQTDPLLGESIALPHVSQQLYRCRFDANRMPELADHRVFGHMVPPGAIYAAKMMRAAMDAVSSSRVRLDNLMFIKPMVIKDDASRDVQVILTREQQGMKCELSSCSAGDNTMDTRTQLHARAQAAKSTDAVKSVDLDVLKAACPQPMAVTAHQEKMQAMHIELGASFGWLNSIQTGQHQALARIAPPPGMSASDAARLHPGLIDAHWQVLMEAMPGGTEGTLIPFCLDSFICHALPEEGELWCHAQWQADMQQEGRFRGNIKLLDNTGKVLIETLGLELRRADEGAIRSALGPGINDWFYKMDWQPVALSGQNEVGGDCLIIGHHPLANALCEYIQSPNIAVTYIQGQGSRRQVAADVAEVLTVSDTIKTVIFIAGDWPFEDAATGCQQFLGVIQALKHHGGHGLRLLLVTHNCRQVSLSDVDTNTTTDTAINIAHAPLPGMVAALQHELSRLSVLSLDLEQQAEQDQAVQAIATCIFNRDDSQTQLAWHQKNYYAPALAALPYKEPAEKMTLSATDVQLVIGGHGGLGMALIPWLADCGARTIVVAGRHAPTQASQALFDVLAGQGVKITHIQCDVTVSADVQHLVQNARAYGELQSVFYLAGVLDDALVENLDETGFNKVLLPKLSGAWHLHQALGDCPVEFAVFFSSVASVFGSAGQAAYAAGNAALDALAHYRRGQGLAALTINWGPWSDVGMAANMDERHKKRLLAQGYHTIAPADGLSALAFAMAHAREYAQLVAAPIEPGKISELPGQQALLRALAGAGGAKPTVAEKSPQPVLVAELAAMATPQRIKRVEQYLLNLVKDMLQVDLAQQLDVDKGLFDLGMDSMTAVEVKDRLERDIGCKLRSTLAFDYPTIRRMAAYLVETLFADSLQQALEPEQAEQGVGLEELSEKELAEMLMQEIGAKESR</sequence>